<dbReference type="PROSITE" id="PS51677">
    <property type="entry name" value="NODB"/>
    <property type="match status" value="1"/>
</dbReference>
<evidence type="ECO:0000313" key="3">
    <source>
        <dbReference type="EMBL" id="TVY10688.1"/>
    </source>
</evidence>
<accession>A0A559KEY8</accession>
<dbReference type="EMBL" id="VNJI01000006">
    <property type="protein sequence ID" value="TVY10688.1"/>
    <property type="molecule type" value="Genomic_DNA"/>
</dbReference>
<dbReference type="OrthoDB" id="9778320at2"/>
<sequence>MTRLKKYNVQWVLAILVLLLAHSPFYTPDPVWYTDRVAVIAYHHIDDQIQGDVTITTQRFHDQLTDLLQRGYHFISLQQFREYLAGGAVTPNAVLVTFDDGYRSFYTNAFPILEQLQIPAVNFVITKDLENPLQSRIPSLSREEIRTMAHAMDTLDFQCHTDSLHDLGPDGGALFTSRLKKGDRVETEQEFNNRIIDDTKKCRAKLSELYPKPVDAFAYPFGIYDKQSDALIHSAGIRYAFTTAIGFAERGVDPMQIPRFNAGSPFIKANSLNNLIIHKLHQTQNQ</sequence>
<dbReference type="GO" id="GO:0016810">
    <property type="term" value="F:hydrolase activity, acting on carbon-nitrogen (but not peptide) bonds"/>
    <property type="evidence" value="ECO:0007669"/>
    <property type="project" value="InterPro"/>
</dbReference>
<dbReference type="GO" id="GO:0005975">
    <property type="term" value="P:carbohydrate metabolic process"/>
    <property type="evidence" value="ECO:0007669"/>
    <property type="project" value="InterPro"/>
</dbReference>
<organism evidence="3 4">
    <name type="scientific">Paenibacillus cremeus</name>
    <dbReference type="NCBI Taxonomy" id="2163881"/>
    <lineage>
        <taxon>Bacteria</taxon>
        <taxon>Bacillati</taxon>
        <taxon>Bacillota</taxon>
        <taxon>Bacilli</taxon>
        <taxon>Bacillales</taxon>
        <taxon>Paenibacillaceae</taxon>
        <taxon>Paenibacillus</taxon>
    </lineage>
</organism>
<dbReference type="SUPFAM" id="SSF88713">
    <property type="entry name" value="Glycoside hydrolase/deacetylase"/>
    <property type="match status" value="1"/>
</dbReference>
<dbReference type="Gene3D" id="3.20.20.370">
    <property type="entry name" value="Glycoside hydrolase/deacetylase"/>
    <property type="match status" value="1"/>
</dbReference>
<gene>
    <name evidence="3" type="ORF">FPZ49_06145</name>
</gene>
<evidence type="ECO:0000313" key="4">
    <source>
        <dbReference type="Proteomes" id="UP000317036"/>
    </source>
</evidence>
<dbReference type="PANTHER" id="PTHR34216">
    <property type="match status" value="1"/>
</dbReference>
<dbReference type="PANTHER" id="PTHR34216:SF7">
    <property type="entry name" value="POLY-BETA-1,6-N-ACETYL-D-GLUCOSAMINE N-DEACETYLASE"/>
    <property type="match status" value="1"/>
</dbReference>
<dbReference type="InterPro" id="IPR002509">
    <property type="entry name" value="NODB_dom"/>
</dbReference>
<keyword evidence="1" id="KW-0732">Signal</keyword>
<dbReference type="Pfam" id="PF01522">
    <property type="entry name" value="Polysacc_deac_1"/>
    <property type="match status" value="1"/>
</dbReference>
<dbReference type="AlphaFoldDB" id="A0A559KEY8"/>
<dbReference type="RefSeq" id="WP_144844601.1">
    <property type="nucleotide sequence ID" value="NZ_VNJI01000006.1"/>
</dbReference>
<proteinExistence type="predicted"/>
<dbReference type="Proteomes" id="UP000317036">
    <property type="component" value="Unassembled WGS sequence"/>
</dbReference>
<dbReference type="InterPro" id="IPR051398">
    <property type="entry name" value="Polysacch_Deacetylase"/>
</dbReference>
<evidence type="ECO:0000256" key="1">
    <source>
        <dbReference type="ARBA" id="ARBA00022729"/>
    </source>
</evidence>
<keyword evidence="4" id="KW-1185">Reference proteome</keyword>
<dbReference type="CDD" id="cd10918">
    <property type="entry name" value="CE4_NodB_like_5s_6s"/>
    <property type="match status" value="1"/>
</dbReference>
<dbReference type="InterPro" id="IPR011330">
    <property type="entry name" value="Glyco_hydro/deAcase_b/a-brl"/>
</dbReference>
<reference evidence="3 4" key="1">
    <citation type="submission" date="2019-07" db="EMBL/GenBank/DDBJ databases">
        <authorList>
            <person name="Kim J."/>
        </authorList>
    </citation>
    <scope>NUCLEOTIDE SEQUENCE [LARGE SCALE GENOMIC DNA]</scope>
    <source>
        <strain evidence="3 4">JC52</strain>
    </source>
</reference>
<evidence type="ECO:0000259" key="2">
    <source>
        <dbReference type="PROSITE" id="PS51677"/>
    </source>
</evidence>
<protein>
    <submittedName>
        <fullName evidence="3">Polysaccharide deacetylase family protein</fullName>
    </submittedName>
</protein>
<feature type="domain" description="NodB homology" evidence="2">
    <location>
        <begin position="92"/>
        <end position="286"/>
    </location>
</feature>
<name>A0A559KEY8_9BACL</name>
<comment type="caution">
    <text evidence="3">The sequence shown here is derived from an EMBL/GenBank/DDBJ whole genome shotgun (WGS) entry which is preliminary data.</text>
</comment>